<dbReference type="OrthoDB" id="8953821at2"/>
<evidence type="ECO:0000256" key="3">
    <source>
        <dbReference type="ARBA" id="ARBA00022475"/>
    </source>
</evidence>
<dbReference type="GO" id="GO:0005886">
    <property type="term" value="C:plasma membrane"/>
    <property type="evidence" value="ECO:0007669"/>
    <property type="project" value="UniProtKB-SubCell"/>
</dbReference>
<keyword evidence="3" id="KW-1003">Cell membrane</keyword>
<dbReference type="PROSITE" id="PS50850">
    <property type="entry name" value="MFS"/>
    <property type="match status" value="1"/>
</dbReference>
<evidence type="ECO:0000256" key="7">
    <source>
        <dbReference type="SAM" id="Phobius"/>
    </source>
</evidence>
<dbReference type="Gene3D" id="1.20.1250.20">
    <property type="entry name" value="MFS general substrate transporter like domains"/>
    <property type="match status" value="1"/>
</dbReference>
<feature type="transmembrane region" description="Helical" evidence="7">
    <location>
        <begin position="111"/>
        <end position="128"/>
    </location>
</feature>
<accession>A0A1I6S5N3</accession>
<keyword evidence="6 7" id="KW-0472">Membrane</keyword>
<keyword evidence="10" id="KW-1185">Reference proteome</keyword>
<evidence type="ECO:0000256" key="1">
    <source>
        <dbReference type="ARBA" id="ARBA00004651"/>
    </source>
</evidence>
<dbReference type="EMBL" id="FOZX01000004">
    <property type="protein sequence ID" value="SFS72204.1"/>
    <property type="molecule type" value="Genomic_DNA"/>
</dbReference>
<dbReference type="GO" id="GO:0022857">
    <property type="term" value="F:transmembrane transporter activity"/>
    <property type="evidence" value="ECO:0007669"/>
    <property type="project" value="InterPro"/>
</dbReference>
<dbReference type="Pfam" id="PF07690">
    <property type="entry name" value="MFS_1"/>
    <property type="match status" value="1"/>
</dbReference>
<dbReference type="InterPro" id="IPR020846">
    <property type="entry name" value="MFS_dom"/>
</dbReference>
<gene>
    <name evidence="9" type="ORF">SAMN05660874_02906</name>
</gene>
<comment type="subcellular location">
    <subcellularLocation>
        <location evidence="1">Cell membrane</location>
        <topology evidence="1">Multi-pass membrane protein</topology>
    </subcellularLocation>
</comment>
<feature type="transmembrane region" description="Helical" evidence="7">
    <location>
        <begin position="240"/>
        <end position="260"/>
    </location>
</feature>
<keyword evidence="4 7" id="KW-0812">Transmembrane</keyword>
<keyword evidence="2" id="KW-0813">Transport</keyword>
<feature type="domain" description="Major facilitator superfamily (MFS) profile" evidence="8">
    <location>
        <begin position="17"/>
        <end position="426"/>
    </location>
</feature>
<organism evidence="9 10">
    <name type="scientific">Saccharopolyspora flava</name>
    <dbReference type="NCBI Taxonomy" id="95161"/>
    <lineage>
        <taxon>Bacteria</taxon>
        <taxon>Bacillati</taxon>
        <taxon>Actinomycetota</taxon>
        <taxon>Actinomycetes</taxon>
        <taxon>Pseudonocardiales</taxon>
        <taxon>Pseudonocardiaceae</taxon>
        <taxon>Saccharopolyspora</taxon>
    </lineage>
</organism>
<dbReference type="InterPro" id="IPR036259">
    <property type="entry name" value="MFS_trans_sf"/>
</dbReference>
<feature type="transmembrane region" description="Helical" evidence="7">
    <location>
        <begin position="189"/>
        <end position="208"/>
    </location>
</feature>
<dbReference type="InterPro" id="IPR005829">
    <property type="entry name" value="Sugar_transporter_CS"/>
</dbReference>
<feature type="transmembrane region" description="Helical" evidence="7">
    <location>
        <begin position="310"/>
        <end position="329"/>
    </location>
</feature>
<dbReference type="Proteomes" id="UP000198852">
    <property type="component" value="Unassembled WGS sequence"/>
</dbReference>
<evidence type="ECO:0000256" key="6">
    <source>
        <dbReference type="ARBA" id="ARBA00023136"/>
    </source>
</evidence>
<evidence type="ECO:0000256" key="5">
    <source>
        <dbReference type="ARBA" id="ARBA00022989"/>
    </source>
</evidence>
<feature type="transmembrane region" description="Helical" evidence="7">
    <location>
        <begin position="54"/>
        <end position="77"/>
    </location>
</feature>
<dbReference type="PANTHER" id="PTHR43045:SF1">
    <property type="entry name" value="SHIKIMATE TRANSPORTER"/>
    <property type="match status" value="1"/>
</dbReference>
<dbReference type="PROSITE" id="PS00217">
    <property type="entry name" value="SUGAR_TRANSPORT_2"/>
    <property type="match status" value="1"/>
</dbReference>
<feature type="transmembrane region" description="Helical" evidence="7">
    <location>
        <begin position="280"/>
        <end position="301"/>
    </location>
</feature>
<evidence type="ECO:0000259" key="8">
    <source>
        <dbReference type="PROSITE" id="PS50850"/>
    </source>
</evidence>
<evidence type="ECO:0000256" key="4">
    <source>
        <dbReference type="ARBA" id="ARBA00022692"/>
    </source>
</evidence>
<feature type="transmembrane region" description="Helical" evidence="7">
    <location>
        <begin position="29"/>
        <end position="48"/>
    </location>
</feature>
<feature type="transmembrane region" description="Helical" evidence="7">
    <location>
        <begin position="371"/>
        <end position="391"/>
    </location>
</feature>
<dbReference type="STRING" id="95161.SAMN05660874_02906"/>
<protein>
    <submittedName>
        <fullName evidence="9">Na+/melibiose symporter</fullName>
    </submittedName>
</protein>
<sequence>MPVLSENGAPRAGIGRIGLASGVGATLEFYDFAIYGTAAALVFGQIFFRSDDEWFGAFLGLATFAVGFLFTPLGALLFGWIGDRWGRRFSLLLTFAVMGSATLLMGLLPSYLAIGITAPLLLIVLRVFHGLARGGEIGGAAVLAVEHAPPHRRGVFGSFAALGSPIGQLLANLAFALVLLLPMRAVIDWGWRLPFLVGGVVLALGLWARRGVDETPEFAALPPRRKTPLSALFRDDWRRLLLAAGVNLGLNANMFILATFMLSYATAAAPQGLALPRQPIVLGSVVGLLCHSVTIVVACALSDRLGRKPVMISGAVAALLYALVMFRIADIGTPLAVGVAVIIGFTIGGFLFGPLLAFFSELFGVEQRQSGVGLAFQLGSVLGGGLAPMIANRLIAVTGSSDAVGAYIAAGLLVSLLCLLALPETAPARTGGTA</sequence>
<feature type="transmembrane region" description="Helical" evidence="7">
    <location>
        <begin position="335"/>
        <end position="359"/>
    </location>
</feature>
<dbReference type="PANTHER" id="PTHR43045">
    <property type="entry name" value="SHIKIMATE TRANSPORTER"/>
    <property type="match status" value="1"/>
</dbReference>
<keyword evidence="5 7" id="KW-1133">Transmembrane helix</keyword>
<dbReference type="SUPFAM" id="SSF103473">
    <property type="entry name" value="MFS general substrate transporter"/>
    <property type="match status" value="1"/>
</dbReference>
<dbReference type="RefSeq" id="WP_093417587.1">
    <property type="nucleotide sequence ID" value="NZ_FOZX01000004.1"/>
</dbReference>
<evidence type="ECO:0000256" key="2">
    <source>
        <dbReference type="ARBA" id="ARBA00022448"/>
    </source>
</evidence>
<evidence type="ECO:0000313" key="9">
    <source>
        <dbReference type="EMBL" id="SFS72204.1"/>
    </source>
</evidence>
<dbReference type="AlphaFoldDB" id="A0A1I6S5N3"/>
<feature type="transmembrane region" description="Helical" evidence="7">
    <location>
        <begin position="403"/>
        <end position="422"/>
    </location>
</feature>
<feature type="transmembrane region" description="Helical" evidence="7">
    <location>
        <begin position="159"/>
        <end position="183"/>
    </location>
</feature>
<evidence type="ECO:0000313" key="10">
    <source>
        <dbReference type="Proteomes" id="UP000198852"/>
    </source>
</evidence>
<proteinExistence type="predicted"/>
<dbReference type="InterPro" id="IPR011701">
    <property type="entry name" value="MFS"/>
</dbReference>
<name>A0A1I6S5N3_9PSEU</name>
<reference evidence="10" key="1">
    <citation type="submission" date="2016-10" db="EMBL/GenBank/DDBJ databases">
        <authorList>
            <person name="Varghese N."/>
            <person name="Submissions S."/>
        </authorList>
    </citation>
    <scope>NUCLEOTIDE SEQUENCE [LARGE SCALE GENOMIC DNA]</scope>
    <source>
        <strain evidence="10">DSM 44771</strain>
    </source>
</reference>